<evidence type="ECO:0000256" key="3">
    <source>
        <dbReference type="ARBA" id="ARBA00022989"/>
    </source>
</evidence>
<dbReference type="EMBL" id="CAJJDN010000080">
    <property type="protein sequence ID" value="CAD8103298.1"/>
    <property type="molecule type" value="Genomic_DNA"/>
</dbReference>
<evidence type="ECO:0000256" key="5">
    <source>
        <dbReference type="SAM" id="Phobius"/>
    </source>
</evidence>
<dbReference type="AlphaFoldDB" id="A0A8S1PL73"/>
<feature type="transmembrane region" description="Helical" evidence="5">
    <location>
        <begin position="267"/>
        <end position="288"/>
    </location>
</feature>
<evidence type="ECO:0000256" key="1">
    <source>
        <dbReference type="ARBA" id="ARBA00004141"/>
    </source>
</evidence>
<dbReference type="CDD" id="cd00038">
    <property type="entry name" value="CAP_ED"/>
    <property type="match status" value="1"/>
</dbReference>
<feature type="transmembrane region" description="Helical" evidence="5">
    <location>
        <begin position="156"/>
        <end position="175"/>
    </location>
</feature>
<dbReference type="Proteomes" id="UP000692954">
    <property type="component" value="Unassembled WGS sequence"/>
</dbReference>
<feature type="domain" description="Cyclic nucleotide-binding" evidence="6">
    <location>
        <begin position="438"/>
        <end position="519"/>
    </location>
</feature>
<evidence type="ECO:0000313" key="7">
    <source>
        <dbReference type="EMBL" id="CAD8103298.1"/>
    </source>
</evidence>
<keyword evidence="3 5" id="KW-1133">Transmembrane helix</keyword>
<dbReference type="PANTHER" id="PTHR47823">
    <property type="entry name" value="ION_TRANS DOMAIN-CONTAINING PROTEIN"/>
    <property type="match status" value="1"/>
</dbReference>
<dbReference type="GO" id="GO:0005216">
    <property type="term" value="F:monoatomic ion channel activity"/>
    <property type="evidence" value="ECO:0007669"/>
    <property type="project" value="InterPro"/>
</dbReference>
<sequence>MFGYYIQPSSKENIENLQTNIHSPQLELAQISHRQMAISSYERPKKIKRNTTISIFTQNIEGDSPAHKQQQKYVSILKKYFTTIRITLSFINSLKEYSKKEHIQRMDSIQWQRVSLIPFYPDDVIVVKWKYFVEFVTFLSVIIYPIYICFNLQNQLEYTVLCFDVVFLIDVLMNFNTGYIDENNNLILNYQQICINYIKKWFIFDIISAIPIIRKEEDKVKLFKMIRVLKYFLFKRQVTYKGQKNYVKVIETFDPHDEFQLKTGTKYLINVLITSCLLVHIFGCWQHYFYSDDYITNIYWATQIITTVGYGDIQTEHEFFILWMIIGVAFYSFTIGDFTLMMEKSKVNQEQEILFLVEQLGNVKKLPDKLKYKFSQFIKNNMIHNPFWSYDYRLMTKQLPHNLRLYMSISAMLDFCKQIPLFLYDINNAYQLLINIRYMIAEEGSIIYREGQNSSEIFFLLDGDIRIMTKDKGILLNILEGTMFGEFEAIEEKLRGTYCVAQRKSICLVVPYRILRRAMEQSPLLEFEIKQLHQRRRRLIINNFNEEKSKILEINQERKQLIKDNTLDFIHNLFYR</sequence>
<reference evidence="7" key="1">
    <citation type="submission" date="2021-01" db="EMBL/GenBank/DDBJ databases">
        <authorList>
            <consortium name="Genoscope - CEA"/>
            <person name="William W."/>
        </authorList>
    </citation>
    <scope>NUCLEOTIDE SEQUENCE</scope>
</reference>
<evidence type="ECO:0000313" key="8">
    <source>
        <dbReference type="Proteomes" id="UP000692954"/>
    </source>
</evidence>
<dbReference type="InterPro" id="IPR005821">
    <property type="entry name" value="Ion_trans_dom"/>
</dbReference>
<dbReference type="PANTHER" id="PTHR47823:SF9">
    <property type="entry name" value="CHROMOSOME UNDETERMINED SCAFFOLD_10, WHOLE GENOME SHOTGUN SEQUENCE"/>
    <property type="match status" value="1"/>
</dbReference>
<dbReference type="Pfam" id="PF00520">
    <property type="entry name" value="Ion_trans"/>
    <property type="match status" value="1"/>
</dbReference>
<proteinExistence type="predicted"/>
<accession>A0A8S1PL73</accession>
<dbReference type="PROSITE" id="PS50042">
    <property type="entry name" value="CNMP_BINDING_3"/>
    <property type="match status" value="1"/>
</dbReference>
<organism evidence="7 8">
    <name type="scientific">Paramecium sonneborni</name>
    <dbReference type="NCBI Taxonomy" id="65129"/>
    <lineage>
        <taxon>Eukaryota</taxon>
        <taxon>Sar</taxon>
        <taxon>Alveolata</taxon>
        <taxon>Ciliophora</taxon>
        <taxon>Intramacronucleata</taxon>
        <taxon>Oligohymenophorea</taxon>
        <taxon>Peniculida</taxon>
        <taxon>Parameciidae</taxon>
        <taxon>Paramecium</taxon>
    </lineage>
</organism>
<dbReference type="GO" id="GO:0016020">
    <property type="term" value="C:membrane"/>
    <property type="evidence" value="ECO:0007669"/>
    <property type="project" value="UniProtKB-SubCell"/>
</dbReference>
<feature type="transmembrane region" description="Helical" evidence="5">
    <location>
        <begin position="320"/>
        <end position="340"/>
    </location>
</feature>
<comment type="caution">
    <text evidence="7">The sequence shown here is derived from an EMBL/GenBank/DDBJ whole genome shotgun (WGS) entry which is preliminary data.</text>
</comment>
<feature type="transmembrane region" description="Helical" evidence="5">
    <location>
        <begin position="131"/>
        <end position="150"/>
    </location>
</feature>
<evidence type="ECO:0000256" key="2">
    <source>
        <dbReference type="ARBA" id="ARBA00022692"/>
    </source>
</evidence>
<keyword evidence="2 5" id="KW-0812">Transmembrane</keyword>
<keyword evidence="8" id="KW-1185">Reference proteome</keyword>
<evidence type="ECO:0000256" key="4">
    <source>
        <dbReference type="ARBA" id="ARBA00023136"/>
    </source>
</evidence>
<protein>
    <recommendedName>
        <fullName evidence="6">Cyclic nucleotide-binding domain-containing protein</fullName>
    </recommendedName>
</protein>
<name>A0A8S1PL73_9CILI</name>
<dbReference type="OrthoDB" id="421226at2759"/>
<gene>
    <name evidence="7" type="ORF">PSON_ATCC_30995.1.T0800010</name>
</gene>
<comment type="subcellular location">
    <subcellularLocation>
        <location evidence="1">Membrane</location>
        <topology evidence="1">Multi-pass membrane protein</topology>
    </subcellularLocation>
</comment>
<dbReference type="InterPro" id="IPR000595">
    <property type="entry name" value="cNMP-bd_dom"/>
</dbReference>
<evidence type="ECO:0000259" key="6">
    <source>
        <dbReference type="PROSITE" id="PS50042"/>
    </source>
</evidence>
<dbReference type="Pfam" id="PF00027">
    <property type="entry name" value="cNMP_binding"/>
    <property type="match status" value="1"/>
</dbReference>
<keyword evidence="4 5" id="KW-0472">Membrane</keyword>